<evidence type="ECO:0000313" key="2">
    <source>
        <dbReference type="EMBL" id="PRQ02042.1"/>
    </source>
</evidence>
<dbReference type="EMBL" id="PVNL01000114">
    <property type="protein sequence ID" value="PRQ02042.1"/>
    <property type="molecule type" value="Genomic_DNA"/>
</dbReference>
<sequence length="660" mass="72204">MLLRPDETFIDNATKRAERVFPRGIDWKTFSSQLPGKEVFANSVLDPAIGIGGDLAMKTFAAADWQNWVSTTQISLFELGTRVGMPPLEGTGLAEGMSHVYTTLDSTINTIKNFEDPAEMLPELLKNTAIQILQIVCQSNIVTQTVAQVLAVAVWAVDVGRAKVEADLGKNISFPPLQTEDPATDTWQVNRVFEVFRSKGTGGVVYPDGGIEPASNADYTSLYLPAYRAERPWHIQHRAQGIAAQQGHPQESHGPDGHAQYHFDPGDASTFGFMPGTTTSLRVLQASYRFYQAVRATVSVDRYSLFCRGENKPCYKTTKTFDGKRDCRQCVRAESVWPVEGLGWAYGGAPLNATTPGENVGAFYPSTNKLLGNLLDMIARPGPLLYTIDIEYVHKSWKDCFERFWEFAAAEWRRYNGSGWRGLISRLATFMTAFETDGEIRLGGREPAMPVSLISSPREADFKVAFADSIFTQIIAPFCRDLAAVQLHYLDSVSVAYVPPGAGALYTHGKIRKNKLGDHFTTARRELLGSTKRMLVDLRHVSDPDYRAELERAGVKVSPVKKGLLVSPGMAGHQLLAPDIKPQRAPPSPKVSRVSPFEGAINLVQRAPTRADAPTRVAGARAPAPAKTKETNAGVAMSVAAGSVLLTAAGIMALRRMTND</sequence>
<keyword evidence="1" id="KW-0472">Membrane</keyword>
<keyword evidence="1" id="KW-0812">Transmembrane</keyword>
<comment type="caution">
    <text evidence="2">The sequence shown here is derived from an EMBL/GenBank/DDBJ whole genome shotgun (WGS) entry which is preliminary data.</text>
</comment>
<protein>
    <submittedName>
        <fullName evidence="2">Uncharacterized protein</fullName>
    </submittedName>
</protein>
<gene>
    <name evidence="2" type="ORF">ENSA7_56150</name>
</gene>
<proteinExistence type="predicted"/>
<evidence type="ECO:0000256" key="1">
    <source>
        <dbReference type="SAM" id="Phobius"/>
    </source>
</evidence>
<name>A0A2S9YAF7_9BACT</name>
<keyword evidence="1" id="KW-1133">Transmembrane helix</keyword>
<dbReference type="OrthoDB" id="5527105at2"/>
<evidence type="ECO:0000313" key="3">
    <source>
        <dbReference type="Proteomes" id="UP000238823"/>
    </source>
</evidence>
<dbReference type="AlphaFoldDB" id="A0A2S9YAF7"/>
<dbReference type="Proteomes" id="UP000238823">
    <property type="component" value="Unassembled WGS sequence"/>
</dbReference>
<feature type="transmembrane region" description="Helical" evidence="1">
    <location>
        <begin position="633"/>
        <end position="654"/>
    </location>
</feature>
<reference evidence="2 3" key="1">
    <citation type="submission" date="2018-03" db="EMBL/GenBank/DDBJ databases">
        <title>Draft Genome Sequences of the Obligatory Marine Myxobacteria Enhygromyxa salina SWB007.</title>
        <authorList>
            <person name="Poehlein A."/>
            <person name="Moghaddam J.A."/>
            <person name="Harms H."/>
            <person name="Alanjari M."/>
            <person name="Koenig G.M."/>
            <person name="Daniel R."/>
            <person name="Schaeberle T.F."/>
        </authorList>
    </citation>
    <scope>NUCLEOTIDE SEQUENCE [LARGE SCALE GENOMIC DNA]</scope>
    <source>
        <strain evidence="2 3">SWB007</strain>
    </source>
</reference>
<dbReference type="RefSeq" id="WP_106092494.1">
    <property type="nucleotide sequence ID" value="NZ_PVNL01000114.1"/>
</dbReference>
<accession>A0A2S9YAF7</accession>
<organism evidence="2 3">
    <name type="scientific">Enhygromyxa salina</name>
    <dbReference type="NCBI Taxonomy" id="215803"/>
    <lineage>
        <taxon>Bacteria</taxon>
        <taxon>Pseudomonadati</taxon>
        <taxon>Myxococcota</taxon>
        <taxon>Polyangia</taxon>
        <taxon>Nannocystales</taxon>
        <taxon>Nannocystaceae</taxon>
        <taxon>Enhygromyxa</taxon>
    </lineage>
</organism>